<reference evidence="2 3" key="1">
    <citation type="submission" date="2020-08" db="EMBL/GenBank/DDBJ databases">
        <title>Genomic Encyclopedia of Type Strains, Phase IV (KMG-IV): sequencing the most valuable type-strain genomes for metagenomic binning, comparative biology and taxonomic classification.</title>
        <authorList>
            <person name="Goeker M."/>
        </authorList>
    </citation>
    <scope>NUCLEOTIDE SEQUENCE [LARGE SCALE GENOMIC DNA]</scope>
    <source>
        <strain evidence="2 3">DSM 25079</strain>
    </source>
</reference>
<feature type="signal peptide" evidence="1">
    <location>
        <begin position="1"/>
        <end position="23"/>
    </location>
</feature>
<evidence type="ECO:0000256" key="1">
    <source>
        <dbReference type="SAM" id="SignalP"/>
    </source>
</evidence>
<evidence type="ECO:0000313" key="3">
    <source>
        <dbReference type="Proteomes" id="UP000549617"/>
    </source>
</evidence>
<dbReference type="Proteomes" id="UP000549617">
    <property type="component" value="Unassembled WGS sequence"/>
</dbReference>
<gene>
    <name evidence="2" type="ORF">FHS49_003068</name>
</gene>
<proteinExistence type="predicted"/>
<keyword evidence="3" id="KW-1185">Reference proteome</keyword>
<dbReference type="EMBL" id="JACIJC010000005">
    <property type="protein sequence ID" value="MBB5687040.1"/>
    <property type="molecule type" value="Genomic_DNA"/>
</dbReference>
<evidence type="ECO:0000313" key="2">
    <source>
        <dbReference type="EMBL" id="MBB5687040.1"/>
    </source>
</evidence>
<keyword evidence="1" id="KW-0732">Signal</keyword>
<organism evidence="2 3">
    <name type="scientific">Sphingobium boeckii</name>
    <dbReference type="NCBI Taxonomy" id="1082345"/>
    <lineage>
        <taxon>Bacteria</taxon>
        <taxon>Pseudomonadati</taxon>
        <taxon>Pseudomonadota</taxon>
        <taxon>Alphaproteobacteria</taxon>
        <taxon>Sphingomonadales</taxon>
        <taxon>Sphingomonadaceae</taxon>
        <taxon>Sphingobium</taxon>
    </lineage>
</organism>
<accession>A0A7W9AJW4</accession>
<dbReference type="PROSITE" id="PS51257">
    <property type="entry name" value="PROKAR_LIPOPROTEIN"/>
    <property type="match status" value="1"/>
</dbReference>
<name>A0A7W9AJW4_9SPHN</name>
<feature type="chain" id="PRO_5030920127" evidence="1">
    <location>
        <begin position="24"/>
        <end position="87"/>
    </location>
</feature>
<dbReference type="RefSeq" id="WP_184020125.1">
    <property type="nucleotide sequence ID" value="NZ_JACIJC010000005.1"/>
</dbReference>
<dbReference type="AlphaFoldDB" id="A0A7W9AJW4"/>
<sequence length="87" mass="8919">MRDTISKLMTGAMIASAALLVSACGKTEPAADNSVNVTELNAMDDTMMNGTTNDSMTSMDGTNAMDGNMAADVNAMDMNASNASNAM</sequence>
<comment type="caution">
    <text evidence="2">The sequence shown here is derived from an EMBL/GenBank/DDBJ whole genome shotgun (WGS) entry which is preliminary data.</text>
</comment>
<protein>
    <submittedName>
        <fullName evidence="2">Uncharacterized protein involved in copper resistance</fullName>
    </submittedName>
</protein>